<feature type="region of interest" description="Disordered" evidence="18">
    <location>
        <begin position="465"/>
        <end position="490"/>
    </location>
</feature>
<evidence type="ECO:0000259" key="19">
    <source>
        <dbReference type="Pfam" id="PF12804"/>
    </source>
</evidence>
<evidence type="ECO:0000256" key="17">
    <source>
        <dbReference type="HAMAP-Rule" id="MF_01631"/>
    </source>
</evidence>
<dbReference type="HAMAP" id="MF_01631">
    <property type="entry name" value="GlmU"/>
    <property type="match status" value="1"/>
</dbReference>
<keyword evidence="11 17" id="KW-0511">Multifunctional enzyme</keyword>
<dbReference type="CDD" id="cd02540">
    <property type="entry name" value="GT2_GlmU_N_bac"/>
    <property type="match status" value="1"/>
</dbReference>
<dbReference type="NCBIfam" id="NF010932">
    <property type="entry name" value="PRK14352.1"/>
    <property type="match status" value="1"/>
</dbReference>
<dbReference type="InterPro" id="IPR025877">
    <property type="entry name" value="MobA-like_NTP_Trfase"/>
</dbReference>
<evidence type="ECO:0000313" key="21">
    <source>
        <dbReference type="Proteomes" id="UP000523955"/>
    </source>
</evidence>
<feature type="binding site" evidence="17">
    <location>
        <position position="114"/>
    </location>
    <ligand>
        <name>Mg(2+)</name>
        <dbReference type="ChEBI" id="CHEBI:18420"/>
    </ligand>
</feature>
<dbReference type="SUPFAM" id="SSF51161">
    <property type="entry name" value="Trimeric LpxA-like enzymes"/>
    <property type="match status" value="1"/>
</dbReference>
<keyword evidence="12 17" id="KW-0012">Acyltransferase</keyword>
<dbReference type="GO" id="GO:0005737">
    <property type="term" value="C:cytoplasm"/>
    <property type="evidence" value="ECO:0007669"/>
    <property type="project" value="UniProtKB-SubCell"/>
</dbReference>
<dbReference type="GO" id="GO:0000902">
    <property type="term" value="P:cell morphogenesis"/>
    <property type="evidence" value="ECO:0007669"/>
    <property type="project" value="UniProtKB-UniRule"/>
</dbReference>
<dbReference type="EC" id="2.7.7.23" evidence="17"/>
<protein>
    <recommendedName>
        <fullName evidence="17">Bifunctional protein GlmU</fullName>
    </recommendedName>
    <domain>
        <recommendedName>
            <fullName evidence="17">UDP-N-acetylglucosamine pyrophosphorylase</fullName>
            <ecNumber evidence="17">2.7.7.23</ecNumber>
        </recommendedName>
        <alternativeName>
            <fullName evidence="17">N-acetylglucosamine-1-phosphate uridyltransferase</fullName>
        </alternativeName>
    </domain>
    <domain>
        <recommendedName>
            <fullName evidence="17">Glucosamine-1-phosphate N-acetyltransferase</fullName>
            <ecNumber evidence="17">2.3.1.157</ecNumber>
        </recommendedName>
    </domain>
</protein>
<dbReference type="UniPathway" id="UPA00113">
    <property type="reaction ID" value="UER00532"/>
</dbReference>
<comment type="catalytic activity">
    <reaction evidence="15 17">
        <text>N-acetyl-alpha-D-glucosamine 1-phosphate + UTP + H(+) = UDP-N-acetyl-alpha-D-glucosamine + diphosphate</text>
        <dbReference type="Rhea" id="RHEA:13509"/>
        <dbReference type="ChEBI" id="CHEBI:15378"/>
        <dbReference type="ChEBI" id="CHEBI:33019"/>
        <dbReference type="ChEBI" id="CHEBI:46398"/>
        <dbReference type="ChEBI" id="CHEBI:57705"/>
        <dbReference type="ChEBI" id="CHEBI:57776"/>
        <dbReference type="EC" id="2.7.7.23"/>
    </reaction>
</comment>
<comment type="pathway">
    <text evidence="17">Nucleotide-sugar biosynthesis; UDP-N-acetyl-alpha-D-glucosamine biosynthesis; UDP-N-acetyl-alpha-D-glucosamine from N-acetyl-alpha-D-glucosamine 1-phosphate: step 1/1.</text>
</comment>
<feature type="binding site" evidence="17">
    <location>
        <position position="388"/>
    </location>
    <ligand>
        <name>UDP-N-acetyl-alpha-D-glucosamine</name>
        <dbReference type="ChEBI" id="CHEBI:57705"/>
    </ligand>
</feature>
<dbReference type="EC" id="2.3.1.157" evidence="17"/>
<comment type="subcellular location">
    <subcellularLocation>
        <location evidence="17">Cytoplasm</location>
    </subcellularLocation>
</comment>
<feature type="binding site" evidence="17">
    <location>
        <position position="344"/>
    </location>
    <ligand>
        <name>UDP-N-acetyl-alpha-D-glucosamine</name>
        <dbReference type="ChEBI" id="CHEBI:57705"/>
    </ligand>
</feature>
<evidence type="ECO:0000256" key="11">
    <source>
        <dbReference type="ARBA" id="ARBA00023268"/>
    </source>
</evidence>
<accession>A0A7X0VA89</accession>
<dbReference type="InterPro" id="IPR038009">
    <property type="entry name" value="GlmU_C_LbH"/>
</dbReference>
<comment type="catalytic activity">
    <reaction evidence="14 17">
        <text>alpha-D-glucosamine 1-phosphate + acetyl-CoA = N-acetyl-alpha-D-glucosamine 1-phosphate + CoA + H(+)</text>
        <dbReference type="Rhea" id="RHEA:13725"/>
        <dbReference type="ChEBI" id="CHEBI:15378"/>
        <dbReference type="ChEBI" id="CHEBI:57287"/>
        <dbReference type="ChEBI" id="CHEBI:57288"/>
        <dbReference type="ChEBI" id="CHEBI:57776"/>
        <dbReference type="ChEBI" id="CHEBI:58516"/>
        <dbReference type="EC" id="2.3.1.157"/>
    </reaction>
</comment>
<feature type="region of interest" description="Pyrophosphorylase" evidence="17">
    <location>
        <begin position="1"/>
        <end position="241"/>
    </location>
</feature>
<comment type="pathway">
    <text evidence="17">Nucleotide-sugar biosynthesis; UDP-N-acetyl-alpha-D-glucosamine biosynthesis; N-acetyl-alpha-D-glucosamine 1-phosphate from alpha-D-glucosamine 6-phosphate (route II): step 2/2.</text>
</comment>
<feature type="binding site" evidence="17">
    <location>
        <position position="377"/>
    </location>
    <ligand>
        <name>UDP-N-acetyl-alpha-D-glucosamine</name>
        <dbReference type="ChEBI" id="CHEBI:57705"/>
    </ligand>
</feature>
<reference evidence="20 21" key="1">
    <citation type="submission" date="2020-08" db="EMBL/GenBank/DDBJ databases">
        <authorList>
            <person name="Seo M.-J."/>
        </authorList>
    </citation>
    <scope>NUCLEOTIDE SEQUENCE [LARGE SCALE GENOMIC DNA]</scope>
    <source>
        <strain evidence="20 21">KIGAM211</strain>
    </source>
</reference>
<dbReference type="Pfam" id="PF12804">
    <property type="entry name" value="NTP_transf_3"/>
    <property type="match status" value="1"/>
</dbReference>
<dbReference type="GO" id="GO:0009252">
    <property type="term" value="P:peptidoglycan biosynthetic process"/>
    <property type="evidence" value="ECO:0007669"/>
    <property type="project" value="UniProtKB-UniRule"/>
</dbReference>
<dbReference type="GO" id="GO:0016020">
    <property type="term" value="C:membrane"/>
    <property type="evidence" value="ECO:0007669"/>
    <property type="project" value="GOC"/>
</dbReference>
<keyword evidence="10 17" id="KW-0573">Peptidoglycan synthesis</keyword>
<comment type="caution">
    <text evidence="17">Lacks conserved residue(s) required for the propagation of feature annotation.</text>
</comment>
<dbReference type="UniPathway" id="UPA00973"/>
<feature type="binding site" evidence="17">
    <location>
        <position position="239"/>
    </location>
    <ligand>
        <name>UDP-N-acetyl-alpha-D-glucosamine</name>
        <dbReference type="ChEBI" id="CHEBI:57705"/>
    </ligand>
</feature>
<sequence length="490" mass="50951">MARPAPHDLTVIVLAAGGGTRMKSKTMKVLHPVAGRSMVGHVLAAAQAVEPRRIVAVVGHQREQVAAHIRSLVPDVVLAVQETQDGTGHAVRMAMEAVLDGGAARGTVLVAYGDTPLLQGESLRAFAANHEAAQRTVSILSGIVEDPFGLGRVIRNHEGDVEAIVEEKDATPEQREIREINSGILAFDAEFLAEVLPRIGNDNAKGEYYLTDAIGIAREDGLTVGAYALDDVMQTEGVNDRAQLARAGAEMNRRIVDRWMRDGVTVMDPATTWIEADVVLAQDVTLLPGTQLLGATVVAEDAVIGPDTTLKDCEVGAGARVVRTHGELAVVGGGATVGPFAYLRPGTQLGAGGKIGTFVETKNAVIGDGAKVPHLSYVGDAEIGEGTNIGAGTIFANYDGVAKHRTTIGRHAKTGSNNTFVAPVTLGDGAGTAGGTVVRRDVPPGALAVSSGPQRNLEGWALRKRADTAQGQAAAAATEGERDVSHDDGS</sequence>
<evidence type="ECO:0000256" key="4">
    <source>
        <dbReference type="ARBA" id="ARBA00022679"/>
    </source>
</evidence>
<dbReference type="InterPro" id="IPR005882">
    <property type="entry name" value="Bifunctional_GlmU"/>
</dbReference>
<organism evidence="20 21">
    <name type="scientific">Nocardioides luti</name>
    <dbReference type="NCBI Taxonomy" id="2761101"/>
    <lineage>
        <taxon>Bacteria</taxon>
        <taxon>Bacillati</taxon>
        <taxon>Actinomycetota</taxon>
        <taxon>Actinomycetes</taxon>
        <taxon>Propionibacteriales</taxon>
        <taxon>Nocardioidaceae</taxon>
        <taxon>Nocardioides</taxon>
    </lineage>
</organism>
<feature type="compositionally biased region" description="Basic and acidic residues" evidence="18">
    <location>
        <begin position="479"/>
        <end position="490"/>
    </location>
</feature>
<dbReference type="Proteomes" id="UP000523955">
    <property type="component" value="Unassembled WGS sequence"/>
</dbReference>
<feature type="binding site" evidence="17">
    <location>
        <position position="151"/>
    </location>
    <ligand>
        <name>UDP-N-acetyl-alpha-D-glucosamine</name>
        <dbReference type="ChEBI" id="CHEBI:57705"/>
    </ligand>
</feature>
<dbReference type="Gene3D" id="3.90.550.10">
    <property type="entry name" value="Spore Coat Polysaccharide Biosynthesis Protein SpsA, Chain A"/>
    <property type="match status" value="1"/>
</dbReference>
<comment type="cofactor">
    <cofactor evidence="17">
        <name>Mg(2+)</name>
        <dbReference type="ChEBI" id="CHEBI:18420"/>
    </cofactor>
    <text evidence="17">Binds 1 Mg(2+) ion per subunit.</text>
</comment>
<dbReference type="InterPro" id="IPR029044">
    <property type="entry name" value="Nucleotide-diphossugar_trans"/>
</dbReference>
<dbReference type="SUPFAM" id="SSF53448">
    <property type="entry name" value="Nucleotide-diphospho-sugar transferases"/>
    <property type="match status" value="1"/>
</dbReference>
<comment type="similarity">
    <text evidence="1 17">In the C-terminal section; belongs to the transferase hexapeptide repeat family.</text>
</comment>
<feature type="region of interest" description="N-acetyltransferase" evidence="17">
    <location>
        <begin position="263"/>
        <end position="490"/>
    </location>
</feature>
<feature type="active site" description="Proton acceptor" evidence="17">
    <location>
        <position position="374"/>
    </location>
</feature>
<dbReference type="InterPro" id="IPR050065">
    <property type="entry name" value="GlmU-like"/>
</dbReference>
<keyword evidence="8 17" id="KW-0460">Magnesium</keyword>
<name>A0A7X0VA89_9ACTN</name>
<keyword evidence="5 17" id="KW-0548">Nucleotidyltransferase</keyword>
<evidence type="ECO:0000256" key="5">
    <source>
        <dbReference type="ARBA" id="ARBA00022695"/>
    </source>
</evidence>
<feature type="binding site" evidence="17">
    <location>
        <position position="434"/>
    </location>
    <ligand>
        <name>acetyl-CoA</name>
        <dbReference type="ChEBI" id="CHEBI:57288"/>
    </ligand>
</feature>
<dbReference type="GO" id="GO:0006048">
    <property type="term" value="P:UDP-N-acetylglucosamine biosynthetic process"/>
    <property type="evidence" value="ECO:0007669"/>
    <property type="project" value="UniProtKB-UniPathway"/>
</dbReference>
<feature type="binding site" evidence="17">
    <location>
        <position position="362"/>
    </location>
    <ligand>
        <name>UDP-N-acetyl-alpha-D-glucosamine</name>
        <dbReference type="ChEBI" id="CHEBI:57705"/>
    </ligand>
</feature>
<feature type="binding site" evidence="17">
    <location>
        <position position="239"/>
    </location>
    <ligand>
        <name>Mg(2+)</name>
        <dbReference type="ChEBI" id="CHEBI:18420"/>
    </ligand>
</feature>
<keyword evidence="6 17" id="KW-0479">Metal-binding</keyword>
<feature type="binding site" evidence="17">
    <location>
        <begin position="112"/>
        <end position="114"/>
    </location>
    <ligand>
        <name>UDP-N-acetyl-alpha-D-glucosamine</name>
        <dbReference type="ChEBI" id="CHEBI:57705"/>
    </ligand>
</feature>
<feature type="binding site" evidence="17">
    <location>
        <begin position="14"/>
        <end position="17"/>
    </location>
    <ligand>
        <name>UDP-N-acetyl-alpha-D-glucosamine</name>
        <dbReference type="ChEBI" id="CHEBI:57705"/>
    </ligand>
</feature>
<comment type="function">
    <text evidence="16 17">Catalyzes the last two sequential reactions in the de novo biosynthetic pathway for UDP-N-acetylglucosamine (UDP-GlcNAc). The C-terminal domain catalyzes the transfer of acetyl group from acetyl coenzyme A to glucosamine-1-phosphate (GlcN-1-P) to produce N-acetylglucosamine-1-phosphate (GlcNAc-1-P), which is converted into UDP-GlcNAc by the transfer of uridine 5-monophosphate (from uridine 5-triphosphate), a reaction catalyzed by the N-terminal domain.</text>
</comment>
<dbReference type="InterPro" id="IPR011004">
    <property type="entry name" value="Trimer_LpxA-like_sf"/>
</dbReference>
<dbReference type="GO" id="GO:0009245">
    <property type="term" value="P:lipid A biosynthetic process"/>
    <property type="evidence" value="ECO:0007669"/>
    <property type="project" value="UniProtKB-UniRule"/>
</dbReference>
<feature type="binding site" evidence="17">
    <location>
        <position position="181"/>
    </location>
    <ligand>
        <name>UDP-N-acetyl-alpha-D-glucosamine</name>
        <dbReference type="ChEBI" id="CHEBI:57705"/>
    </ligand>
</feature>
<comment type="subunit">
    <text evidence="17">Homotrimer.</text>
</comment>
<evidence type="ECO:0000313" key="20">
    <source>
        <dbReference type="EMBL" id="MBB6627075.1"/>
    </source>
</evidence>
<feature type="binding site" evidence="17">
    <location>
        <position position="28"/>
    </location>
    <ligand>
        <name>UDP-N-acetyl-alpha-D-glucosamine</name>
        <dbReference type="ChEBI" id="CHEBI:57705"/>
    </ligand>
</feature>
<evidence type="ECO:0000256" key="15">
    <source>
        <dbReference type="ARBA" id="ARBA00048493"/>
    </source>
</evidence>
<dbReference type="AlphaFoldDB" id="A0A7X0VA89"/>
<dbReference type="GO" id="GO:0000287">
    <property type="term" value="F:magnesium ion binding"/>
    <property type="evidence" value="ECO:0007669"/>
    <property type="project" value="UniProtKB-UniRule"/>
</dbReference>
<gene>
    <name evidence="17 20" type="primary">glmU</name>
    <name evidence="20" type="ORF">H5V45_07040</name>
</gene>
<dbReference type="GO" id="GO:0019134">
    <property type="term" value="F:glucosamine-1-phosphate N-acetyltransferase activity"/>
    <property type="evidence" value="ECO:0007669"/>
    <property type="project" value="UniProtKB-UniRule"/>
</dbReference>
<keyword evidence="21" id="KW-1185">Reference proteome</keyword>
<dbReference type="GO" id="GO:0008360">
    <property type="term" value="P:regulation of cell shape"/>
    <property type="evidence" value="ECO:0007669"/>
    <property type="project" value="UniProtKB-KW"/>
</dbReference>
<evidence type="ECO:0000256" key="14">
    <source>
        <dbReference type="ARBA" id="ARBA00048247"/>
    </source>
</evidence>
<evidence type="ECO:0000256" key="12">
    <source>
        <dbReference type="ARBA" id="ARBA00023315"/>
    </source>
</evidence>
<dbReference type="NCBIfam" id="TIGR01173">
    <property type="entry name" value="glmU"/>
    <property type="match status" value="1"/>
</dbReference>
<dbReference type="CDD" id="cd03353">
    <property type="entry name" value="LbH_GlmU_C"/>
    <property type="match status" value="1"/>
</dbReference>
<evidence type="ECO:0000256" key="18">
    <source>
        <dbReference type="SAM" id="MobiDB-lite"/>
    </source>
</evidence>
<feature type="binding site" evidence="17">
    <location>
        <begin position="397"/>
        <end position="398"/>
    </location>
    <ligand>
        <name>acetyl-CoA</name>
        <dbReference type="ChEBI" id="CHEBI:57288"/>
    </ligand>
</feature>
<dbReference type="Gene3D" id="2.160.10.10">
    <property type="entry name" value="Hexapeptide repeat proteins"/>
    <property type="match status" value="1"/>
</dbReference>
<feature type="region of interest" description="Linker" evidence="17">
    <location>
        <begin position="242"/>
        <end position="262"/>
    </location>
</feature>
<evidence type="ECO:0000256" key="10">
    <source>
        <dbReference type="ARBA" id="ARBA00022984"/>
    </source>
</evidence>
<dbReference type="GO" id="GO:0071555">
    <property type="term" value="P:cell wall organization"/>
    <property type="evidence" value="ECO:0007669"/>
    <property type="project" value="UniProtKB-KW"/>
</dbReference>
<feature type="binding site" evidence="17">
    <location>
        <position position="416"/>
    </location>
    <ligand>
        <name>acetyl-CoA</name>
        <dbReference type="ChEBI" id="CHEBI:57288"/>
    </ligand>
</feature>
<evidence type="ECO:0000256" key="9">
    <source>
        <dbReference type="ARBA" id="ARBA00022960"/>
    </source>
</evidence>
<evidence type="ECO:0000256" key="16">
    <source>
        <dbReference type="ARBA" id="ARBA00049628"/>
    </source>
</evidence>
<evidence type="ECO:0000256" key="2">
    <source>
        <dbReference type="ARBA" id="ARBA00007947"/>
    </source>
</evidence>
<comment type="pathway">
    <text evidence="17">Bacterial outer membrane biogenesis; LPS lipid A biosynthesis.</text>
</comment>
<evidence type="ECO:0000256" key="13">
    <source>
        <dbReference type="ARBA" id="ARBA00023316"/>
    </source>
</evidence>
<proteinExistence type="inferred from homology"/>
<feature type="domain" description="MobA-like NTP transferase" evidence="19">
    <location>
        <begin position="11"/>
        <end position="138"/>
    </location>
</feature>
<evidence type="ECO:0000256" key="1">
    <source>
        <dbReference type="ARBA" id="ARBA00007707"/>
    </source>
</evidence>
<dbReference type="RefSeq" id="WP_185252275.1">
    <property type="nucleotide sequence ID" value="NZ_JACKXE010000001.1"/>
</dbReference>
<evidence type="ECO:0000256" key="6">
    <source>
        <dbReference type="ARBA" id="ARBA00022723"/>
    </source>
</evidence>
<keyword evidence="3 17" id="KW-0963">Cytoplasm</keyword>
<evidence type="ECO:0000256" key="3">
    <source>
        <dbReference type="ARBA" id="ARBA00022490"/>
    </source>
</evidence>
<evidence type="ECO:0000256" key="7">
    <source>
        <dbReference type="ARBA" id="ARBA00022737"/>
    </source>
</evidence>
<keyword evidence="13 17" id="KW-0961">Cell wall biogenesis/degradation</keyword>
<dbReference type="EMBL" id="JACKXE010000001">
    <property type="protein sequence ID" value="MBB6627075.1"/>
    <property type="molecule type" value="Genomic_DNA"/>
</dbReference>
<feature type="binding site" evidence="17">
    <location>
        <position position="81"/>
    </location>
    <ligand>
        <name>UDP-N-acetyl-alpha-D-glucosamine</name>
        <dbReference type="ChEBI" id="CHEBI:57705"/>
    </ligand>
</feature>
<keyword evidence="7 17" id="KW-0677">Repeat</keyword>
<dbReference type="GO" id="GO:0003977">
    <property type="term" value="F:UDP-N-acetylglucosamine diphosphorylase activity"/>
    <property type="evidence" value="ECO:0007669"/>
    <property type="project" value="UniProtKB-UniRule"/>
</dbReference>
<comment type="caution">
    <text evidence="20">The sequence shown here is derived from an EMBL/GenBank/DDBJ whole genome shotgun (WGS) entry which is preliminary data.</text>
</comment>
<feature type="compositionally biased region" description="Low complexity" evidence="18">
    <location>
        <begin position="468"/>
        <end position="478"/>
    </location>
</feature>
<dbReference type="PANTHER" id="PTHR43584:SF3">
    <property type="entry name" value="BIFUNCTIONAL PROTEIN GLMU"/>
    <property type="match status" value="1"/>
</dbReference>
<comment type="similarity">
    <text evidence="2 17">In the N-terminal section; belongs to the N-acetylglucosamine-1-phosphate uridyltransferase family.</text>
</comment>
<evidence type="ECO:0000256" key="8">
    <source>
        <dbReference type="ARBA" id="ARBA00022842"/>
    </source>
</evidence>
<feature type="binding site" evidence="17">
    <location>
        <position position="391"/>
    </location>
    <ligand>
        <name>acetyl-CoA</name>
        <dbReference type="ChEBI" id="CHEBI:57288"/>
    </ligand>
</feature>
<dbReference type="PANTHER" id="PTHR43584">
    <property type="entry name" value="NUCLEOTIDYL TRANSFERASE"/>
    <property type="match status" value="1"/>
</dbReference>
<feature type="binding site" evidence="17">
    <location>
        <begin position="86"/>
        <end position="87"/>
    </location>
    <ligand>
        <name>UDP-N-acetyl-alpha-D-glucosamine</name>
        <dbReference type="ChEBI" id="CHEBI:57705"/>
    </ligand>
</feature>
<keyword evidence="9 17" id="KW-0133">Cell shape</keyword>
<keyword evidence="4 17" id="KW-0808">Transferase</keyword>
<feature type="binding site" evidence="17">
    <location>
        <position position="166"/>
    </location>
    <ligand>
        <name>UDP-N-acetyl-alpha-D-glucosamine</name>
        <dbReference type="ChEBI" id="CHEBI:57705"/>
    </ligand>
</feature>